<dbReference type="NCBIfam" id="TIGR00229">
    <property type="entry name" value="sensory_box"/>
    <property type="match status" value="1"/>
</dbReference>
<keyword evidence="5 13" id="KW-0808">Transferase</keyword>
<evidence type="ECO:0000259" key="10">
    <source>
        <dbReference type="PROSITE" id="PS50109"/>
    </source>
</evidence>
<dbReference type="InterPro" id="IPR004358">
    <property type="entry name" value="Sig_transdc_His_kin-like_C"/>
</dbReference>
<evidence type="ECO:0000256" key="5">
    <source>
        <dbReference type="ARBA" id="ARBA00022777"/>
    </source>
</evidence>
<dbReference type="InterPro" id="IPR011006">
    <property type="entry name" value="CheY-like_superfamily"/>
</dbReference>
<keyword evidence="9" id="KW-0812">Transmembrane</keyword>
<dbReference type="InterPro" id="IPR005467">
    <property type="entry name" value="His_kinase_dom"/>
</dbReference>
<dbReference type="eggNOG" id="COG5002">
    <property type="taxonomic scope" value="Bacteria"/>
</dbReference>
<dbReference type="FunFam" id="3.30.565.10:FF:000010">
    <property type="entry name" value="Sensor histidine kinase RcsC"/>
    <property type="match status" value="1"/>
</dbReference>
<dbReference type="SMART" id="SM00387">
    <property type="entry name" value="HATPase_c"/>
    <property type="match status" value="1"/>
</dbReference>
<dbReference type="Gene3D" id="3.40.50.2300">
    <property type="match status" value="1"/>
</dbReference>
<protein>
    <recommendedName>
        <fullName evidence="7">Circadian input-output histidine kinase CikA</fullName>
        <ecNumber evidence="3">2.7.13.3</ecNumber>
    </recommendedName>
</protein>
<dbReference type="Pfam" id="PF16927">
    <property type="entry name" value="HisKA_7TM"/>
    <property type="match status" value="1"/>
</dbReference>
<evidence type="ECO:0000259" key="11">
    <source>
        <dbReference type="PROSITE" id="PS50110"/>
    </source>
</evidence>
<dbReference type="CDD" id="cd00082">
    <property type="entry name" value="HisKA"/>
    <property type="match status" value="1"/>
</dbReference>
<gene>
    <name evidence="13" type="ORF">OP10G_1909</name>
</gene>
<dbReference type="PROSITE" id="PS50110">
    <property type="entry name" value="RESPONSE_REGULATORY"/>
    <property type="match status" value="1"/>
</dbReference>
<evidence type="ECO:0000313" key="14">
    <source>
        <dbReference type="Proteomes" id="UP000027982"/>
    </source>
</evidence>
<dbReference type="CDD" id="cd00130">
    <property type="entry name" value="PAS"/>
    <property type="match status" value="1"/>
</dbReference>
<comment type="catalytic activity">
    <reaction evidence="1">
        <text>ATP + protein L-histidine = ADP + protein N-phospho-L-histidine.</text>
        <dbReference type="EC" id="2.7.13.3"/>
    </reaction>
</comment>
<evidence type="ECO:0000256" key="8">
    <source>
        <dbReference type="PROSITE-ProRule" id="PRU00169"/>
    </source>
</evidence>
<proteinExistence type="inferred from homology"/>
<feature type="transmembrane region" description="Helical" evidence="9">
    <location>
        <begin position="42"/>
        <end position="64"/>
    </location>
</feature>
<feature type="modified residue" description="4-aspartylphosphate" evidence="8">
    <location>
        <position position="541"/>
    </location>
</feature>
<dbReference type="STRING" id="661478.OP10G_1909"/>
<dbReference type="InterPro" id="IPR003594">
    <property type="entry name" value="HATPase_dom"/>
</dbReference>
<dbReference type="InterPro" id="IPR036890">
    <property type="entry name" value="HATPase_C_sf"/>
</dbReference>
<name>A0A068NPH3_FIMGI</name>
<dbReference type="SUPFAM" id="SSF47384">
    <property type="entry name" value="Homodimeric domain of signal transducing histidine kinase"/>
    <property type="match status" value="1"/>
</dbReference>
<dbReference type="InterPro" id="IPR035965">
    <property type="entry name" value="PAS-like_dom_sf"/>
</dbReference>
<feature type="domain" description="Response regulatory" evidence="11">
    <location>
        <begin position="492"/>
        <end position="608"/>
    </location>
</feature>
<feature type="transmembrane region" description="Helical" evidence="9">
    <location>
        <begin position="76"/>
        <end position="95"/>
    </location>
</feature>
<dbReference type="KEGG" id="fgi:OP10G_1909"/>
<dbReference type="EC" id="2.7.13.3" evidence="3"/>
<dbReference type="CDD" id="cd16922">
    <property type="entry name" value="HATPase_EvgS-ArcB-TorS-like"/>
    <property type="match status" value="1"/>
</dbReference>
<keyword evidence="4 8" id="KW-0597">Phosphoprotein</keyword>
<dbReference type="EMBL" id="CP007139">
    <property type="protein sequence ID" value="AIE85277.1"/>
    <property type="molecule type" value="Genomic_DNA"/>
</dbReference>
<dbReference type="InterPro" id="IPR001789">
    <property type="entry name" value="Sig_transdc_resp-reg_receiver"/>
</dbReference>
<dbReference type="PROSITE" id="PS50109">
    <property type="entry name" value="HIS_KIN"/>
    <property type="match status" value="1"/>
</dbReference>
<evidence type="ECO:0000256" key="1">
    <source>
        <dbReference type="ARBA" id="ARBA00000085"/>
    </source>
</evidence>
<feature type="domain" description="Histidine kinase" evidence="10">
    <location>
        <begin position="257"/>
        <end position="473"/>
    </location>
</feature>
<dbReference type="Pfam" id="PF02518">
    <property type="entry name" value="HATPase_c"/>
    <property type="match status" value="1"/>
</dbReference>
<dbReference type="AlphaFoldDB" id="A0A068NPH3"/>
<accession>A0A068NPH3</accession>
<dbReference type="PRINTS" id="PR00344">
    <property type="entry name" value="BCTRLSENSOR"/>
</dbReference>
<dbReference type="HOGENOM" id="CLU_000445_114_15_0"/>
<evidence type="ECO:0000313" key="13">
    <source>
        <dbReference type="EMBL" id="AIE85277.1"/>
    </source>
</evidence>
<dbReference type="PANTHER" id="PTHR45339:SF1">
    <property type="entry name" value="HYBRID SIGNAL TRANSDUCTION HISTIDINE KINASE J"/>
    <property type="match status" value="1"/>
</dbReference>
<dbReference type="Pfam" id="PF13188">
    <property type="entry name" value="PAS_8"/>
    <property type="match status" value="1"/>
</dbReference>
<comment type="similarity">
    <text evidence="2">In the N-terminal section; belongs to the phytochrome family.</text>
</comment>
<dbReference type="InterPro" id="IPR003661">
    <property type="entry name" value="HisK_dim/P_dom"/>
</dbReference>
<dbReference type="Gene3D" id="3.30.565.10">
    <property type="entry name" value="Histidine kinase-like ATPase, C-terminal domain"/>
    <property type="match status" value="1"/>
</dbReference>
<sequence length="616" mass="66766">MPSILIWIAAWTDNSLHLLRRNITLSEYESYNAVNFSPGPAYYTNVAVSYLFLATSVAVLIRVLRSRNRLSRKHAQVVLIGMVLPVVGNVSRLFGFEPIPGVDPTPALFALSAVSAAYGVFRYSLFSVAPIARDKVVDDLADGVIVLDAQGHIVDVNPAAARLFGMSLDAMTRLIVADLDPFLGGRTIAECCGTIVPFGERAYFLRCVPVSGSDRDPLGTILQLTDVTDQQRVEDALRKAKEVAEEASATKSRFVANVSHELRTPLNGVIGLGELLGKTTLGTDQREYLTGILHCSDALLGLINNVLDLSKIEANAMTMAQEPVDVGELVRRVTSVHRNLAERKGLEVVHEVAGIPPAVMGDPLRLGQILNNLIGNAVKFTEKGRVTVLVHPYEEDRYEIVVRDTGIGIPQEMQEAVFGAFQQADASTTRQYGGSGLGLPITAGLVREMGGTLNLESAVGKGTEVRVSLPLVAAQPIASAEPEAAVSTEGMRVLVAEDNDVNALVIVSVLEDFGCVVEHALDGLEALEALERADFDLVLMDIQMPRMDGLEAVRTLRERWPNRHIYVCALTANALEEERQRSMEVGMDGFLTKPVRSEEVKKTLIAALSSRSARPL</sequence>
<dbReference type="Pfam" id="PF00072">
    <property type="entry name" value="Response_reg"/>
    <property type="match status" value="1"/>
</dbReference>
<keyword evidence="14" id="KW-1185">Reference proteome</keyword>
<evidence type="ECO:0000256" key="2">
    <source>
        <dbReference type="ARBA" id="ARBA00006402"/>
    </source>
</evidence>
<evidence type="ECO:0000256" key="3">
    <source>
        <dbReference type="ARBA" id="ARBA00012438"/>
    </source>
</evidence>
<keyword evidence="9" id="KW-0472">Membrane</keyword>
<dbReference type="InterPro" id="IPR031621">
    <property type="entry name" value="HisKA_7TM"/>
</dbReference>
<dbReference type="GO" id="GO:0000155">
    <property type="term" value="F:phosphorelay sensor kinase activity"/>
    <property type="evidence" value="ECO:0007669"/>
    <property type="project" value="InterPro"/>
</dbReference>
<dbReference type="SUPFAM" id="SSF52172">
    <property type="entry name" value="CheY-like"/>
    <property type="match status" value="1"/>
</dbReference>
<keyword evidence="6" id="KW-0902">Two-component regulatory system</keyword>
<dbReference type="CDD" id="cd17546">
    <property type="entry name" value="REC_hyHK_CKI1_RcsC-like"/>
    <property type="match status" value="1"/>
</dbReference>
<dbReference type="PANTHER" id="PTHR45339">
    <property type="entry name" value="HYBRID SIGNAL TRANSDUCTION HISTIDINE KINASE J"/>
    <property type="match status" value="1"/>
</dbReference>
<reference evidence="13 14" key="1">
    <citation type="journal article" date="2014" name="PLoS ONE">
        <title>The first complete genome sequence of the class fimbriimonadia in the phylum armatimonadetes.</title>
        <authorList>
            <person name="Hu Z.Y."/>
            <person name="Wang Y.Z."/>
            <person name="Im W.T."/>
            <person name="Wang S.Y."/>
            <person name="Zhao G.P."/>
            <person name="Zheng H.J."/>
            <person name="Quan Z.X."/>
        </authorList>
    </citation>
    <scope>NUCLEOTIDE SEQUENCE [LARGE SCALE GENOMIC DNA]</scope>
    <source>
        <strain evidence="13">Gsoil 348</strain>
    </source>
</reference>
<dbReference type="SUPFAM" id="SSF55785">
    <property type="entry name" value="PYP-like sensor domain (PAS domain)"/>
    <property type="match status" value="1"/>
</dbReference>
<dbReference type="InterPro" id="IPR036097">
    <property type="entry name" value="HisK_dim/P_sf"/>
</dbReference>
<evidence type="ECO:0000256" key="9">
    <source>
        <dbReference type="SAM" id="Phobius"/>
    </source>
</evidence>
<dbReference type="PROSITE" id="PS50112">
    <property type="entry name" value="PAS"/>
    <property type="match status" value="1"/>
</dbReference>
<dbReference type="InterPro" id="IPR000014">
    <property type="entry name" value="PAS"/>
</dbReference>
<dbReference type="Pfam" id="PF00512">
    <property type="entry name" value="HisKA"/>
    <property type="match status" value="1"/>
</dbReference>
<organism evidence="13 14">
    <name type="scientific">Fimbriimonas ginsengisoli Gsoil 348</name>
    <dbReference type="NCBI Taxonomy" id="661478"/>
    <lineage>
        <taxon>Bacteria</taxon>
        <taxon>Bacillati</taxon>
        <taxon>Armatimonadota</taxon>
        <taxon>Fimbriimonadia</taxon>
        <taxon>Fimbriimonadales</taxon>
        <taxon>Fimbriimonadaceae</taxon>
        <taxon>Fimbriimonas</taxon>
    </lineage>
</organism>
<evidence type="ECO:0000256" key="4">
    <source>
        <dbReference type="ARBA" id="ARBA00022553"/>
    </source>
</evidence>
<dbReference type="SUPFAM" id="SSF55874">
    <property type="entry name" value="ATPase domain of HSP90 chaperone/DNA topoisomerase II/histidine kinase"/>
    <property type="match status" value="1"/>
</dbReference>
<dbReference type="SMART" id="SM00388">
    <property type="entry name" value="HisKA"/>
    <property type="match status" value="1"/>
</dbReference>
<dbReference type="Gene3D" id="1.10.287.130">
    <property type="match status" value="1"/>
</dbReference>
<evidence type="ECO:0000259" key="12">
    <source>
        <dbReference type="PROSITE" id="PS50112"/>
    </source>
</evidence>
<keyword evidence="5 13" id="KW-0418">Kinase</keyword>
<keyword evidence="9" id="KW-1133">Transmembrane helix</keyword>
<evidence type="ECO:0000256" key="6">
    <source>
        <dbReference type="ARBA" id="ARBA00023012"/>
    </source>
</evidence>
<dbReference type="SMART" id="SM00448">
    <property type="entry name" value="REC"/>
    <property type="match status" value="1"/>
</dbReference>
<dbReference type="Gene3D" id="3.30.450.20">
    <property type="entry name" value="PAS domain"/>
    <property type="match status" value="1"/>
</dbReference>
<feature type="domain" description="PAS" evidence="12">
    <location>
        <begin position="135"/>
        <end position="167"/>
    </location>
</feature>
<dbReference type="Proteomes" id="UP000027982">
    <property type="component" value="Chromosome"/>
</dbReference>
<evidence type="ECO:0000256" key="7">
    <source>
        <dbReference type="ARBA" id="ARBA00074306"/>
    </source>
</evidence>